<reference evidence="3" key="1">
    <citation type="submission" date="2021-01" db="EMBL/GenBank/DDBJ databases">
        <authorList>
            <person name="Li R."/>
            <person name="Bekaert M."/>
        </authorList>
    </citation>
    <scope>NUCLEOTIDE SEQUENCE</scope>
    <source>
        <strain evidence="3">Farmed</strain>
    </source>
</reference>
<feature type="transmembrane region" description="Helical" evidence="1">
    <location>
        <begin position="162"/>
        <end position="183"/>
    </location>
</feature>
<name>A0A812AQM6_ACAPH</name>
<feature type="signal peptide" evidence="2">
    <location>
        <begin position="1"/>
        <end position="24"/>
    </location>
</feature>
<feature type="transmembrane region" description="Helical" evidence="1">
    <location>
        <begin position="71"/>
        <end position="91"/>
    </location>
</feature>
<comment type="caution">
    <text evidence="3">The sequence shown here is derived from an EMBL/GenBank/DDBJ whole genome shotgun (WGS) entry which is preliminary data.</text>
</comment>
<proteinExistence type="predicted"/>
<keyword evidence="1" id="KW-0812">Transmembrane</keyword>
<dbReference type="Proteomes" id="UP000597762">
    <property type="component" value="Unassembled WGS sequence"/>
</dbReference>
<sequence>MLLVFSFVYSFAFLFILLFPLVNSAPFLGGGGGGQINIFSFFRSFHTPLHHHHHRRRTINPTVDSSLSQQILGYPFLLNPFFSILSLPSHPTLNNRHDHHRSCHFLVLSSKYYLFSIIFLNFGVFSHMNFSSLSLSLSLSLLSLSPSSLSLSPSSLSLSANGYFPILTFKFTPIICIVFLFSFTQ</sequence>
<keyword evidence="2" id="KW-0732">Signal</keyword>
<feature type="transmembrane region" description="Helical" evidence="1">
    <location>
        <begin position="112"/>
        <end position="142"/>
    </location>
</feature>
<feature type="chain" id="PRO_5032508534" evidence="2">
    <location>
        <begin position="25"/>
        <end position="185"/>
    </location>
</feature>
<protein>
    <submittedName>
        <fullName evidence="3">Uncharacterized protein</fullName>
    </submittedName>
</protein>
<dbReference type="AlphaFoldDB" id="A0A812AQM6"/>
<accession>A0A812AQM6</accession>
<keyword evidence="1" id="KW-1133">Transmembrane helix</keyword>
<evidence type="ECO:0000256" key="1">
    <source>
        <dbReference type="SAM" id="Phobius"/>
    </source>
</evidence>
<keyword evidence="4" id="KW-1185">Reference proteome</keyword>
<keyword evidence="1" id="KW-0472">Membrane</keyword>
<gene>
    <name evidence="3" type="ORF">SPHA_4881</name>
</gene>
<evidence type="ECO:0000313" key="4">
    <source>
        <dbReference type="Proteomes" id="UP000597762"/>
    </source>
</evidence>
<dbReference type="EMBL" id="CAHIKZ030000159">
    <property type="protein sequence ID" value="CAE1156680.1"/>
    <property type="molecule type" value="Genomic_DNA"/>
</dbReference>
<organism evidence="3 4">
    <name type="scientific">Acanthosepion pharaonis</name>
    <name type="common">Pharaoh cuttlefish</name>
    <name type="synonym">Sepia pharaonis</name>
    <dbReference type="NCBI Taxonomy" id="158019"/>
    <lineage>
        <taxon>Eukaryota</taxon>
        <taxon>Metazoa</taxon>
        <taxon>Spiralia</taxon>
        <taxon>Lophotrochozoa</taxon>
        <taxon>Mollusca</taxon>
        <taxon>Cephalopoda</taxon>
        <taxon>Coleoidea</taxon>
        <taxon>Decapodiformes</taxon>
        <taxon>Sepiida</taxon>
        <taxon>Sepiina</taxon>
        <taxon>Sepiidae</taxon>
        <taxon>Acanthosepion</taxon>
    </lineage>
</organism>
<evidence type="ECO:0000256" key="2">
    <source>
        <dbReference type="SAM" id="SignalP"/>
    </source>
</evidence>
<evidence type="ECO:0000313" key="3">
    <source>
        <dbReference type="EMBL" id="CAE1156680.1"/>
    </source>
</evidence>